<dbReference type="RefSeq" id="WP_309203840.1">
    <property type="nucleotide sequence ID" value="NZ_CP133548.1"/>
</dbReference>
<protein>
    <submittedName>
        <fullName evidence="1">Glycosyltransferase</fullName>
        <ecNumber evidence="1">2.4.-.-</ecNumber>
    </submittedName>
</protein>
<sequence length="438" mass="49925">MSQLSQSNLEKIDAKKFKPSLLVIGYVWPEPESSAAGRHILSLIQAFQTAGFKVVFASPARSSDFMFDLSTIGVKTESIAINDDAFDEFCSQLNPTVVLFDRFMMEEQFGWRVERCCPNALRVLDTEDLQFLRDARHRAFKQQREIANSDFMSELTLREVAAILRSDLSLIISAFECELLQRQFNVPKQQLITIPFMVPFSEANFKPFEERQHFVAIGNFRHAPNWDSVLFLKQIWPNIRARIPQAELHIYGAYTPPKATALNDSKSGFLIKDRAQDAFQVIAEAKVLLAPLRFGAGIKGKLIDAMQMGTPSVTTPVGAESMHAELAWPGSIASNEDEFVQQAVELYENSQKWMRAQQAIAPIMKEVFDREALEKKLLTRVQNILDDMDEHRSQLFYNAMLRHHSLRSTEFMSRWIDVKNQLANVKSDSRPSDRNGDV</sequence>
<dbReference type="CDD" id="cd03801">
    <property type="entry name" value="GT4_PimA-like"/>
    <property type="match status" value="1"/>
</dbReference>
<dbReference type="SUPFAM" id="SSF53756">
    <property type="entry name" value="UDP-Glycosyltransferase/glycogen phosphorylase"/>
    <property type="match status" value="1"/>
</dbReference>
<reference evidence="1 2" key="1">
    <citation type="submission" date="2023-08" db="EMBL/GenBank/DDBJ databases">
        <title>Pleionea litopenaei sp. nov., isolated from stomach of juvenile Litopenaeus vannamei.</title>
        <authorList>
            <person name="Rho A.M."/>
            <person name="Hwang C.Y."/>
        </authorList>
    </citation>
    <scope>NUCLEOTIDE SEQUENCE [LARGE SCALE GENOMIC DNA]</scope>
    <source>
        <strain evidence="1 2">HL-JVS1</strain>
    </source>
</reference>
<dbReference type="Gene3D" id="3.40.50.2000">
    <property type="entry name" value="Glycogen Phosphorylase B"/>
    <property type="match status" value="1"/>
</dbReference>
<dbReference type="Pfam" id="PF13692">
    <property type="entry name" value="Glyco_trans_1_4"/>
    <property type="match status" value="1"/>
</dbReference>
<dbReference type="AlphaFoldDB" id="A0AA51RVX0"/>
<keyword evidence="1" id="KW-0328">Glycosyltransferase</keyword>
<name>A0AA51RVX0_9GAMM</name>
<accession>A0AA51RVX0</accession>
<dbReference type="GO" id="GO:0016757">
    <property type="term" value="F:glycosyltransferase activity"/>
    <property type="evidence" value="ECO:0007669"/>
    <property type="project" value="UniProtKB-KW"/>
</dbReference>
<proteinExistence type="predicted"/>
<dbReference type="KEGG" id="plei:Q9312_06835"/>
<evidence type="ECO:0000313" key="2">
    <source>
        <dbReference type="Proteomes" id="UP001239782"/>
    </source>
</evidence>
<dbReference type="EMBL" id="CP133548">
    <property type="protein sequence ID" value="WMS88623.1"/>
    <property type="molecule type" value="Genomic_DNA"/>
</dbReference>
<dbReference type="Proteomes" id="UP001239782">
    <property type="component" value="Chromosome"/>
</dbReference>
<organism evidence="1 2">
    <name type="scientific">Pleionea litopenaei</name>
    <dbReference type="NCBI Taxonomy" id="3070815"/>
    <lineage>
        <taxon>Bacteria</taxon>
        <taxon>Pseudomonadati</taxon>
        <taxon>Pseudomonadota</taxon>
        <taxon>Gammaproteobacteria</taxon>
        <taxon>Oceanospirillales</taxon>
        <taxon>Pleioneaceae</taxon>
        <taxon>Pleionea</taxon>
    </lineage>
</organism>
<keyword evidence="2" id="KW-1185">Reference proteome</keyword>
<gene>
    <name evidence="1" type="ORF">Q9312_06835</name>
</gene>
<evidence type="ECO:0000313" key="1">
    <source>
        <dbReference type="EMBL" id="WMS88623.1"/>
    </source>
</evidence>
<keyword evidence="1" id="KW-0808">Transferase</keyword>
<dbReference type="EC" id="2.4.-.-" evidence="1"/>